<reference evidence="2 3" key="1">
    <citation type="submission" date="2018-12" db="EMBL/GenBank/DDBJ databases">
        <authorList>
            <consortium name="Pathogen Informatics"/>
        </authorList>
    </citation>
    <scope>NUCLEOTIDE SEQUENCE [LARGE SCALE GENOMIC DNA]</scope>
    <source>
        <strain evidence="2 3">NCTC10437</strain>
    </source>
</reference>
<dbReference type="RefSeq" id="WP_048635454.1">
    <property type="nucleotide sequence ID" value="NZ_CVQQ01000032.1"/>
</dbReference>
<accession>A0A448J190</accession>
<dbReference type="STRING" id="1791.GCA_001049355_05629"/>
<dbReference type="KEGG" id="mauu:NCTC10437_05578"/>
<dbReference type="PANTHER" id="PTHR33164:SF99">
    <property type="entry name" value="MARR FAMILY REGULATORY PROTEIN"/>
    <property type="match status" value="1"/>
</dbReference>
<dbReference type="SMART" id="SM00347">
    <property type="entry name" value="HTH_MARR"/>
    <property type="match status" value="1"/>
</dbReference>
<dbReference type="InterPro" id="IPR036388">
    <property type="entry name" value="WH-like_DNA-bd_sf"/>
</dbReference>
<dbReference type="InterPro" id="IPR039422">
    <property type="entry name" value="MarR/SlyA-like"/>
</dbReference>
<dbReference type="EMBL" id="LR134356">
    <property type="protein sequence ID" value="VEG58546.1"/>
    <property type="molecule type" value="Genomic_DNA"/>
</dbReference>
<evidence type="ECO:0000313" key="3">
    <source>
        <dbReference type="Proteomes" id="UP000279306"/>
    </source>
</evidence>
<organism evidence="2 3">
    <name type="scientific">Mycolicibacterium aurum</name>
    <name type="common">Mycobacterium aurum</name>
    <dbReference type="NCBI Taxonomy" id="1791"/>
    <lineage>
        <taxon>Bacteria</taxon>
        <taxon>Bacillati</taxon>
        <taxon>Actinomycetota</taxon>
        <taxon>Actinomycetes</taxon>
        <taxon>Mycobacteriales</taxon>
        <taxon>Mycobacteriaceae</taxon>
        <taxon>Mycolicibacterium</taxon>
    </lineage>
</organism>
<protein>
    <submittedName>
        <fullName evidence="2">Transcriptional regulator</fullName>
    </submittedName>
</protein>
<gene>
    <name evidence="2" type="ORF">NCTC10437_05578</name>
</gene>
<evidence type="ECO:0000313" key="2">
    <source>
        <dbReference type="EMBL" id="VEG58546.1"/>
    </source>
</evidence>
<dbReference type="PROSITE" id="PS50995">
    <property type="entry name" value="HTH_MARR_2"/>
    <property type="match status" value="1"/>
</dbReference>
<dbReference type="GO" id="GO:0003700">
    <property type="term" value="F:DNA-binding transcription factor activity"/>
    <property type="evidence" value="ECO:0007669"/>
    <property type="project" value="InterPro"/>
</dbReference>
<proteinExistence type="predicted"/>
<dbReference type="Gene3D" id="1.10.10.10">
    <property type="entry name" value="Winged helix-like DNA-binding domain superfamily/Winged helix DNA-binding domain"/>
    <property type="match status" value="1"/>
</dbReference>
<dbReference type="AlphaFoldDB" id="A0A448J190"/>
<keyword evidence="3" id="KW-1185">Reference proteome</keyword>
<sequence>MSQPDGRLDPAQRRAWLSYMRVYHRLEYEMNRQLQSDSNLSLSDYTVMNALTLAPNSRAQLTVLATTIGWERSRLSHHVQRMSRRGLVDRVRSDTDRRATELILTPAGREALDSARPGHAAWVKLLFFSDMSTQRQKDLAEILESAYESILRHGTLPRPDLDEDRPR</sequence>
<dbReference type="InterPro" id="IPR036390">
    <property type="entry name" value="WH_DNA-bd_sf"/>
</dbReference>
<feature type="domain" description="HTH marR-type" evidence="1">
    <location>
        <begin position="12"/>
        <end position="148"/>
    </location>
</feature>
<name>A0A448J190_MYCAU</name>
<dbReference type="Pfam" id="PF12802">
    <property type="entry name" value="MarR_2"/>
    <property type="match status" value="1"/>
</dbReference>
<evidence type="ECO:0000259" key="1">
    <source>
        <dbReference type="PROSITE" id="PS50995"/>
    </source>
</evidence>
<dbReference type="PANTHER" id="PTHR33164">
    <property type="entry name" value="TRANSCRIPTIONAL REGULATOR, MARR FAMILY"/>
    <property type="match status" value="1"/>
</dbReference>
<dbReference type="InterPro" id="IPR000835">
    <property type="entry name" value="HTH_MarR-typ"/>
</dbReference>
<dbReference type="GO" id="GO:0006950">
    <property type="term" value="P:response to stress"/>
    <property type="evidence" value="ECO:0007669"/>
    <property type="project" value="TreeGrafter"/>
</dbReference>
<dbReference type="SUPFAM" id="SSF46785">
    <property type="entry name" value="Winged helix' DNA-binding domain"/>
    <property type="match status" value="1"/>
</dbReference>
<dbReference type="Proteomes" id="UP000279306">
    <property type="component" value="Chromosome"/>
</dbReference>